<feature type="compositionally biased region" description="Basic and acidic residues" evidence="3">
    <location>
        <begin position="46"/>
        <end position="65"/>
    </location>
</feature>
<dbReference type="SUPFAM" id="SSF50156">
    <property type="entry name" value="PDZ domain-like"/>
    <property type="match status" value="1"/>
</dbReference>
<dbReference type="PROSITE" id="PS50106">
    <property type="entry name" value="PDZ"/>
    <property type="match status" value="1"/>
</dbReference>
<organism evidence="5 6">
    <name type="scientific">Cloeon dipterum</name>
    <dbReference type="NCBI Taxonomy" id="197152"/>
    <lineage>
        <taxon>Eukaryota</taxon>
        <taxon>Metazoa</taxon>
        <taxon>Ecdysozoa</taxon>
        <taxon>Arthropoda</taxon>
        <taxon>Hexapoda</taxon>
        <taxon>Insecta</taxon>
        <taxon>Pterygota</taxon>
        <taxon>Palaeoptera</taxon>
        <taxon>Ephemeroptera</taxon>
        <taxon>Pisciforma</taxon>
        <taxon>Baetidae</taxon>
        <taxon>Cloeon</taxon>
    </lineage>
</organism>
<feature type="compositionally biased region" description="Low complexity" evidence="3">
    <location>
        <begin position="327"/>
        <end position="338"/>
    </location>
</feature>
<dbReference type="InterPro" id="IPR001478">
    <property type="entry name" value="PDZ"/>
</dbReference>
<dbReference type="Pfam" id="PF00595">
    <property type="entry name" value="PDZ"/>
    <property type="match status" value="1"/>
</dbReference>
<evidence type="ECO:0000313" key="5">
    <source>
        <dbReference type="EMBL" id="CAB3364206.1"/>
    </source>
</evidence>
<feature type="compositionally biased region" description="Basic and acidic residues" evidence="3">
    <location>
        <begin position="1"/>
        <end position="11"/>
    </location>
</feature>
<keyword evidence="2" id="KW-0963">Cytoplasm</keyword>
<feature type="region of interest" description="Disordered" evidence="3">
    <location>
        <begin position="1"/>
        <end position="65"/>
    </location>
</feature>
<dbReference type="Gene3D" id="2.30.42.10">
    <property type="match status" value="1"/>
</dbReference>
<protein>
    <recommendedName>
        <fullName evidence="4">PDZ domain-containing protein</fullName>
    </recommendedName>
</protein>
<feature type="region of interest" description="Disordered" evidence="3">
    <location>
        <begin position="395"/>
        <end position="431"/>
    </location>
</feature>
<dbReference type="Proteomes" id="UP000494165">
    <property type="component" value="Unassembled WGS sequence"/>
</dbReference>
<evidence type="ECO:0000313" key="6">
    <source>
        <dbReference type="Proteomes" id="UP000494165"/>
    </source>
</evidence>
<comment type="subcellular location">
    <subcellularLocation>
        <location evidence="1">Cytoplasm</location>
    </subcellularLocation>
</comment>
<feature type="domain" description="PDZ" evidence="4">
    <location>
        <begin position="66"/>
        <end position="155"/>
    </location>
</feature>
<feature type="region of interest" description="Disordered" evidence="3">
    <location>
        <begin position="327"/>
        <end position="370"/>
    </location>
</feature>
<feature type="region of interest" description="Disordered" evidence="3">
    <location>
        <begin position="532"/>
        <end position="563"/>
    </location>
</feature>
<comment type="caution">
    <text evidence="5">The sequence shown here is derived from an EMBL/GenBank/DDBJ whole genome shotgun (WGS) entry which is preliminary data.</text>
</comment>
<name>A0A8S1BWT0_9INSE</name>
<feature type="compositionally biased region" description="Low complexity" evidence="3">
    <location>
        <begin position="359"/>
        <end position="368"/>
    </location>
</feature>
<dbReference type="GO" id="GO:0005737">
    <property type="term" value="C:cytoplasm"/>
    <property type="evidence" value="ECO:0007669"/>
    <property type="project" value="UniProtKB-SubCell"/>
</dbReference>
<dbReference type="EMBL" id="CADEPI010000015">
    <property type="protein sequence ID" value="CAB3364206.1"/>
    <property type="molecule type" value="Genomic_DNA"/>
</dbReference>
<dbReference type="CDD" id="cd06713">
    <property type="entry name" value="PDZ_tamalin_CYTIP-like"/>
    <property type="match status" value="1"/>
</dbReference>
<dbReference type="InterPro" id="IPR052122">
    <property type="entry name" value="Intracell_Traff_Signaling_Reg"/>
</dbReference>
<evidence type="ECO:0000256" key="1">
    <source>
        <dbReference type="ARBA" id="ARBA00004496"/>
    </source>
</evidence>
<dbReference type="PANTHER" id="PTHR15963:SF5">
    <property type="entry name" value="SHORT SPINDLE 6, ISOFORM A"/>
    <property type="match status" value="1"/>
</dbReference>
<feature type="compositionally biased region" description="Basic residues" evidence="3">
    <location>
        <begin position="534"/>
        <end position="544"/>
    </location>
</feature>
<evidence type="ECO:0000259" key="4">
    <source>
        <dbReference type="PROSITE" id="PS50106"/>
    </source>
</evidence>
<evidence type="ECO:0000256" key="2">
    <source>
        <dbReference type="ARBA" id="ARBA00022490"/>
    </source>
</evidence>
<dbReference type="InterPro" id="IPR036034">
    <property type="entry name" value="PDZ_sf"/>
</dbReference>
<keyword evidence="6" id="KW-1185">Reference proteome</keyword>
<feature type="compositionally biased region" description="Low complexity" evidence="3">
    <location>
        <begin position="34"/>
        <end position="44"/>
    </location>
</feature>
<dbReference type="SMART" id="SM00228">
    <property type="entry name" value="PDZ"/>
    <property type="match status" value="1"/>
</dbReference>
<dbReference type="PANTHER" id="PTHR15963">
    <property type="entry name" value="GENERAL RECEPTOR FOR PHOSPHOINOSITIDES 1-ASSOCIATED SCAFFOLD PROTEIN-RELATED"/>
    <property type="match status" value="1"/>
</dbReference>
<dbReference type="AlphaFoldDB" id="A0A8S1BWT0"/>
<gene>
    <name evidence="5" type="ORF">CLODIP_2_CD14485</name>
</gene>
<dbReference type="OrthoDB" id="10041077at2759"/>
<evidence type="ECO:0000256" key="3">
    <source>
        <dbReference type="SAM" id="MobiDB-lite"/>
    </source>
</evidence>
<sequence>MNSPKITDKICRSLSRKHHQSSTTSISRKGAGSDGDISSSQGSILERVKNDRVNPSRSEEERHHRRTIIVERKNGTFGFTLQSYGIHYKREQEVEVITYVDFVDYDGPAFRAGMREGDVILSINGVDMEKADHKTLVSFIKSCDLRMRMVVQFEDCVRKVELHMRYITLQRLLTERTAELERLTLKERELMAGKWKSHSLPARKKASAATHVGAATTLLHADPWPTQSSDDLSRAAQYQYAMDGGCRYLLPARAKYVPPASCSGSVEYLDWPSSNSMTSVVVTEPAGRVQATTAYEVYYRQPGGFYLVPAPHQAHLPEPIYYQLQPQSQLSGSASSSQEVLDGAERRNSNNEAQDDGGSNSSKNNSCNPCVKHSKDCSTDTYDLTSPCCDPRCVSYSGSSKRKSKKNKKDENGQQHGKPPKPPKSKDSKGWREKLYKVPLVGHAVLSVTQFNPVPKKPLPTSVSMPSQPVPGQPLSEACTARKYSVAPASHCSLHSCASSELSSADDTTITSYATSVSTDTLYWDQQLANASLKKPHKSPNQRGPHHEHPSTPPAGGPYKPKSWDNLTTKAFGGYGFGYGYSDVASQQQAARNKAAQKAAYKSALQQQYEQQQYNMLQRLQGTAYMVQQRPSTPSQAPGAKSTESLISVTSGGGTFESSLSCECLEAAAVGSPVQEHSHFISNAAQRKSIDSIFYNSQPVVGGTPPVLSRNSSVERTNEARTSLLVEKSEVTRL</sequence>
<proteinExistence type="predicted"/>
<reference evidence="5 6" key="1">
    <citation type="submission" date="2020-04" db="EMBL/GenBank/DDBJ databases">
        <authorList>
            <person name="Alioto T."/>
            <person name="Alioto T."/>
            <person name="Gomez Garrido J."/>
        </authorList>
    </citation>
    <scope>NUCLEOTIDE SEQUENCE [LARGE SCALE GENOMIC DNA]</scope>
</reference>
<accession>A0A8S1BWT0</accession>